<comment type="subcellular location">
    <subcellularLocation>
        <location evidence="1 7">Cell membrane</location>
        <topology evidence="1 7">Multi-pass membrane protein</topology>
    </subcellularLocation>
</comment>
<dbReference type="InterPro" id="IPR035906">
    <property type="entry name" value="MetI-like_sf"/>
</dbReference>
<dbReference type="SUPFAM" id="SSF161098">
    <property type="entry name" value="MetI-like"/>
    <property type="match status" value="1"/>
</dbReference>
<feature type="domain" description="ABC transmembrane type-1" evidence="8">
    <location>
        <begin position="73"/>
        <end position="273"/>
    </location>
</feature>
<evidence type="ECO:0000256" key="5">
    <source>
        <dbReference type="ARBA" id="ARBA00022989"/>
    </source>
</evidence>
<reference evidence="9 10" key="1">
    <citation type="submission" date="2018-06" db="EMBL/GenBank/DDBJ databases">
        <title>Paenibacillus montanisoli sp. nov., isolated from mountain area soil.</title>
        <authorList>
            <person name="Wu M."/>
        </authorList>
    </citation>
    <scope>NUCLEOTIDE SEQUENCE [LARGE SCALE GENOMIC DNA]</scope>
    <source>
        <strain evidence="9 10">RA17</strain>
    </source>
</reference>
<dbReference type="RefSeq" id="WP_112885144.1">
    <property type="nucleotide sequence ID" value="NZ_QLUW01000006.1"/>
</dbReference>
<dbReference type="GO" id="GO:0005886">
    <property type="term" value="C:plasma membrane"/>
    <property type="evidence" value="ECO:0007669"/>
    <property type="project" value="UniProtKB-SubCell"/>
</dbReference>
<evidence type="ECO:0000313" key="10">
    <source>
        <dbReference type="Proteomes" id="UP000249260"/>
    </source>
</evidence>
<evidence type="ECO:0000259" key="8">
    <source>
        <dbReference type="PROSITE" id="PS50928"/>
    </source>
</evidence>
<feature type="transmembrane region" description="Helical" evidence="7">
    <location>
        <begin position="108"/>
        <end position="128"/>
    </location>
</feature>
<dbReference type="PANTHER" id="PTHR43744">
    <property type="entry name" value="ABC TRANSPORTER PERMEASE PROTEIN MG189-RELATED-RELATED"/>
    <property type="match status" value="1"/>
</dbReference>
<feature type="transmembrane region" description="Helical" evidence="7">
    <location>
        <begin position="77"/>
        <end position="96"/>
    </location>
</feature>
<evidence type="ECO:0000256" key="3">
    <source>
        <dbReference type="ARBA" id="ARBA00022475"/>
    </source>
</evidence>
<dbReference type="EMBL" id="QLUW01000006">
    <property type="protein sequence ID" value="RAP73560.1"/>
    <property type="molecule type" value="Genomic_DNA"/>
</dbReference>
<dbReference type="Gene3D" id="1.10.3720.10">
    <property type="entry name" value="MetI-like"/>
    <property type="match status" value="1"/>
</dbReference>
<evidence type="ECO:0000256" key="2">
    <source>
        <dbReference type="ARBA" id="ARBA00022448"/>
    </source>
</evidence>
<dbReference type="GO" id="GO:0055085">
    <property type="term" value="P:transmembrane transport"/>
    <property type="evidence" value="ECO:0007669"/>
    <property type="project" value="InterPro"/>
</dbReference>
<keyword evidence="6 7" id="KW-0472">Membrane</keyword>
<dbReference type="CDD" id="cd06261">
    <property type="entry name" value="TM_PBP2"/>
    <property type="match status" value="1"/>
</dbReference>
<evidence type="ECO:0000256" key="6">
    <source>
        <dbReference type="ARBA" id="ARBA00023136"/>
    </source>
</evidence>
<feature type="transmembrane region" description="Helical" evidence="7">
    <location>
        <begin position="12"/>
        <end position="33"/>
    </location>
</feature>
<dbReference type="InterPro" id="IPR000515">
    <property type="entry name" value="MetI-like"/>
</dbReference>
<dbReference type="AlphaFoldDB" id="A0A328TTC7"/>
<keyword evidence="2 7" id="KW-0813">Transport</keyword>
<dbReference type="PANTHER" id="PTHR43744:SF9">
    <property type="entry name" value="POLYGALACTURONAN_RHAMNOGALACTURONAN TRANSPORT SYSTEM PERMEASE PROTEIN YTCP"/>
    <property type="match status" value="1"/>
</dbReference>
<evidence type="ECO:0000313" key="9">
    <source>
        <dbReference type="EMBL" id="RAP73560.1"/>
    </source>
</evidence>
<evidence type="ECO:0000256" key="4">
    <source>
        <dbReference type="ARBA" id="ARBA00022692"/>
    </source>
</evidence>
<comment type="caution">
    <text evidence="9">The sequence shown here is derived from an EMBL/GenBank/DDBJ whole genome shotgun (WGS) entry which is preliminary data.</text>
</comment>
<keyword evidence="3" id="KW-1003">Cell membrane</keyword>
<dbReference type="OrthoDB" id="9810086at2"/>
<accession>A0A328TTC7</accession>
<evidence type="ECO:0000256" key="1">
    <source>
        <dbReference type="ARBA" id="ARBA00004651"/>
    </source>
</evidence>
<name>A0A328TTC7_9BACL</name>
<feature type="transmembrane region" description="Helical" evidence="7">
    <location>
        <begin position="255"/>
        <end position="274"/>
    </location>
</feature>
<keyword evidence="5 7" id="KW-1133">Transmembrane helix</keyword>
<keyword evidence="4 7" id="KW-0812">Transmembrane</keyword>
<dbReference type="Pfam" id="PF00528">
    <property type="entry name" value="BPD_transp_1"/>
    <property type="match status" value="1"/>
</dbReference>
<keyword evidence="10" id="KW-1185">Reference proteome</keyword>
<sequence>MNRQKKQDWFPVINAILLGLLAICCLYPFIYVLSASFSSSESVSAGRVWLWPVEANVESYVKVFEQKQIWISYGNTIFYTVVGTSINLLLTAMGAYPLSKRRLAGRSFFGFFIAFTILFGAGLIPSYLNYRDLGLMDSRWAILLGGAVSAMNLIIFRTFLQEIPEELEESAKIDGANDWTILWKVFLPLSRPALATIGLFYAVGHWNSYFMAMILLRSESKIPLQVYLNKIIVQLQVPEEIKKTMDVMPYSPETVIYATIMVAVIPIILVYPMIQKHFVKGVMIGSLKG</sequence>
<dbReference type="Proteomes" id="UP000249260">
    <property type="component" value="Unassembled WGS sequence"/>
</dbReference>
<protein>
    <submittedName>
        <fullName evidence="9">Carbohydrate ABC transporter permease</fullName>
    </submittedName>
</protein>
<proteinExistence type="inferred from homology"/>
<gene>
    <name evidence="9" type="ORF">DL346_25100</name>
</gene>
<organism evidence="9 10">
    <name type="scientific">Paenibacillus montanisoli</name>
    <dbReference type="NCBI Taxonomy" id="2081970"/>
    <lineage>
        <taxon>Bacteria</taxon>
        <taxon>Bacillati</taxon>
        <taxon>Bacillota</taxon>
        <taxon>Bacilli</taxon>
        <taxon>Bacillales</taxon>
        <taxon>Paenibacillaceae</taxon>
        <taxon>Paenibacillus</taxon>
    </lineage>
</organism>
<dbReference type="PROSITE" id="PS50928">
    <property type="entry name" value="ABC_TM1"/>
    <property type="match status" value="1"/>
</dbReference>
<feature type="transmembrane region" description="Helical" evidence="7">
    <location>
        <begin position="140"/>
        <end position="160"/>
    </location>
</feature>
<feature type="transmembrane region" description="Helical" evidence="7">
    <location>
        <begin position="181"/>
        <end position="203"/>
    </location>
</feature>
<comment type="similarity">
    <text evidence="7">Belongs to the binding-protein-dependent transport system permease family.</text>
</comment>
<evidence type="ECO:0000256" key="7">
    <source>
        <dbReference type="RuleBase" id="RU363032"/>
    </source>
</evidence>